<dbReference type="EMBL" id="PEMH01000249">
    <property type="protein sequence ID" value="RTH99421.1"/>
    <property type="molecule type" value="Genomic_DNA"/>
</dbReference>
<dbReference type="Proteomes" id="UP000288347">
    <property type="component" value="Unassembled WGS sequence"/>
</dbReference>
<feature type="region of interest" description="Disordered" evidence="1">
    <location>
        <begin position="1"/>
        <end position="75"/>
    </location>
</feature>
<reference evidence="2 3" key="1">
    <citation type="journal article" date="2019" name="Extremophiles">
        <title>Biogeography of thermophiles and predominance of Thermus scotoductus in domestic water heaters.</title>
        <authorList>
            <person name="Wilpiszeski R.L."/>
            <person name="Zhang Z."/>
            <person name="House C.H."/>
        </authorList>
    </citation>
    <scope>NUCLEOTIDE SEQUENCE [LARGE SCALE GENOMIC DNA]</scope>
    <source>
        <strain evidence="2 3">16_S16</strain>
    </source>
</reference>
<dbReference type="InterPro" id="IPR036866">
    <property type="entry name" value="RibonucZ/Hydroxyglut_hydro"/>
</dbReference>
<proteinExistence type="predicted"/>
<protein>
    <submittedName>
        <fullName evidence="2">Uncharacterized protein</fullName>
    </submittedName>
</protein>
<organism evidence="2 3">
    <name type="scientific">Thermus scotoductus</name>
    <dbReference type="NCBI Taxonomy" id="37636"/>
    <lineage>
        <taxon>Bacteria</taxon>
        <taxon>Thermotogati</taxon>
        <taxon>Deinococcota</taxon>
        <taxon>Deinococci</taxon>
        <taxon>Thermales</taxon>
        <taxon>Thermaceae</taxon>
        <taxon>Thermus</taxon>
    </lineage>
</organism>
<dbReference type="AlphaFoldDB" id="A0A430UGD5"/>
<evidence type="ECO:0000313" key="3">
    <source>
        <dbReference type="Proteomes" id="UP000288347"/>
    </source>
</evidence>
<evidence type="ECO:0000313" key="2">
    <source>
        <dbReference type="EMBL" id="RTH99421.1"/>
    </source>
</evidence>
<feature type="compositionally biased region" description="Basic and acidic residues" evidence="1">
    <location>
        <begin position="18"/>
        <end position="37"/>
    </location>
</feature>
<name>A0A430UGD5_THESC</name>
<feature type="non-terminal residue" evidence="2">
    <location>
        <position position="113"/>
    </location>
</feature>
<gene>
    <name evidence="2" type="ORF">CSW29_07670</name>
</gene>
<evidence type="ECO:0000256" key="1">
    <source>
        <dbReference type="SAM" id="MobiDB-lite"/>
    </source>
</evidence>
<dbReference type="SUPFAM" id="SSF56281">
    <property type="entry name" value="Metallo-hydrolase/oxidoreductase"/>
    <property type="match status" value="1"/>
</dbReference>
<dbReference type="Gene3D" id="3.60.15.10">
    <property type="entry name" value="Ribonuclease Z/Hydroxyacylglutathione hydrolase-like"/>
    <property type="match status" value="1"/>
</dbReference>
<comment type="caution">
    <text evidence="2">The sequence shown here is derived from an EMBL/GenBank/DDBJ whole genome shotgun (WGS) entry which is preliminary data.</text>
</comment>
<sequence>MVQIAGPGGAPQEWTYTGEREADGEGRLRSKRQEPYRNRPFHLLGGVPPGLGEWWGDLPGSRKAQGDPPTPFSSQVGSLRVRWWPVDHSIPGAVALAVETRVGWVAYTGDLRF</sequence>
<accession>A0A430UGD5</accession>